<evidence type="ECO:0000256" key="4">
    <source>
        <dbReference type="ARBA" id="ARBA00023172"/>
    </source>
</evidence>
<evidence type="ECO:0000256" key="5">
    <source>
        <dbReference type="SAM" id="MobiDB-lite"/>
    </source>
</evidence>
<evidence type="ECO:0000256" key="3">
    <source>
        <dbReference type="ARBA" id="ARBA00023125"/>
    </source>
</evidence>
<feature type="region of interest" description="Disordered" evidence="5">
    <location>
        <begin position="1"/>
        <end position="43"/>
    </location>
</feature>
<dbReference type="GO" id="GO:0015074">
    <property type="term" value="P:DNA integration"/>
    <property type="evidence" value="ECO:0007669"/>
    <property type="project" value="UniProtKB-KW"/>
</dbReference>
<dbReference type="EMBL" id="JAGQDD010000001">
    <property type="protein sequence ID" value="MBQ0929235.1"/>
    <property type="molecule type" value="Genomic_DNA"/>
</dbReference>
<dbReference type="Pfam" id="PF00589">
    <property type="entry name" value="Phage_integrase"/>
    <property type="match status" value="1"/>
</dbReference>
<evidence type="ECO:0000256" key="1">
    <source>
        <dbReference type="ARBA" id="ARBA00008857"/>
    </source>
</evidence>
<organism evidence="7 8">
    <name type="scientific">Ideonella alba</name>
    <dbReference type="NCBI Taxonomy" id="2824118"/>
    <lineage>
        <taxon>Bacteria</taxon>
        <taxon>Pseudomonadati</taxon>
        <taxon>Pseudomonadota</taxon>
        <taxon>Betaproteobacteria</taxon>
        <taxon>Burkholderiales</taxon>
        <taxon>Sphaerotilaceae</taxon>
        <taxon>Ideonella</taxon>
    </lineage>
</organism>
<dbReference type="InterPro" id="IPR011010">
    <property type="entry name" value="DNA_brk_join_enz"/>
</dbReference>
<dbReference type="InterPro" id="IPR050090">
    <property type="entry name" value="Tyrosine_recombinase_XerCD"/>
</dbReference>
<dbReference type="PANTHER" id="PTHR30349:SF41">
    <property type="entry name" value="INTEGRASE_RECOMBINASE PROTEIN MJ0367-RELATED"/>
    <property type="match status" value="1"/>
</dbReference>
<keyword evidence="3" id="KW-0238">DNA-binding</keyword>
<protein>
    <submittedName>
        <fullName evidence="7">Tyrosine-type recombinase/integrase</fullName>
    </submittedName>
</protein>
<reference evidence="7 8" key="1">
    <citation type="submission" date="2021-04" db="EMBL/GenBank/DDBJ databases">
        <title>The genome sequence of Ideonella sp. 3Y2.</title>
        <authorList>
            <person name="Liu Y."/>
        </authorList>
    </citation>
    <scope>NUCLEOTIDE SEQUENCE [LARGE SCALE GENOMIC DNA]</scope>
    <source>
        <strain evidence="7 8">3Y2</strain>
    </source>
</reference>
<dbReference type="GO" id="GO:0003677">
    <property type="term" value="F:DNA binding"/>
    <property type="evidence" value="ECO:0007669"/>
    <property type="project" value="UniProtKB-KW"/>
</dbReference>
<name>A0A941B9Y1_9BURK</name>
<evidence type="ECO:0000313" key="8">
    <source>
        <dbReference type="Proteomes" id="UP000676246"/>
    </source>
</evidence>
<accession>A0A941B9Y1</accession>
<dbReference type="Gene3D" id="1.10.443.10">
    <property type="entry name" value="Intergrase catalytic core"/>
    <property type="match status" value="1"/>
</dbReference>
<sequence>MRGRRSRAPSAKGLAQPSDQQGPRTGLQRRAKPLPRVKGFKESGHDRYVTDDEFHAVWQAANQTLRNAMDLTLLTGQRPADVLKMRRDDIRDGTLWVTQNKTGTKRAIAIIGELAQLLERMNARPRERLSAYLIQDDNGKPLGTIGVRSRFDKARSRAGVRDFQFRDIRAKTASDTGDLAHSQQLLGHKNREMTEHYVRERIGNRVMPLR</sequence>
<evidence type="ECO:0000259" key="6">
    <source>
        <dbReference type="PROSITE" id="PS51898"/>
    </source>
</evidence>
<comment type="similarity">
    <text evidence="1">Belongs to the 'phage' integrase family.</text>
</comment>
<keyword evidence="4" id="KW-0233">DNA recombination</keyword>
<evidence type="ECO:0000256" key="2">
    <source>
        <dbReference type="ARBA" id="ARBA00022908"/>
    </source>
</evidence>
<dbReference type="GO" id="GO:0006310">
    <property type="term" value="P:DNA recombination"/>
    <property type="evidence" value="ECO:0007669"/>
    <property type="project" value="UniProtKB-KW"/>
</dbReference>
<dbReference type="AlphaFoldDB" id="A0A941B9Y1"/>
<proteinExistence type="inferred from homology"/>
<dbReference type="PROSITE" id="PS51898">
    <property type="entry name" value="TYR_RECOMBINASE"/>
    <property type="match status" value="1"/>
</dbReference>
<evidence type="ECO:0000313" key="7">
    <source>
        <dbReference type="EMBL" id="MBQ0929235.1"/>
    </source>
</evidence>
<comment type="caution">
    <text evidence="7">The sequence shown here is derived from an EMBL/GenBank/DDBJ whole genome shotgun (WGS) entry which is preliminary data.</text>
</comment>
<dbReference type="PANTHER" id="PTHR30349">
    <property type="entry name" value="PHAGE INTEGRASE-RELATED"/>
    <property type="match status" value="1"/>
</dbReference>
<dbReference type="InterPro" id="IPR002104">
    <property type="entry name" value="Integrase_catalytic"/>
</dbReference>
<dbReference type="SUPFAM" id="SSF56349">
    <property type="entry name" value="DNA breaking-rejoining enzymes"/>
    <property type="match status" value="1"/>
</dbReference>
<keyword evidence="8" id="KW-1185">Reference proteome</keyword>
<gene>
    <name evidence="7" type="ORF">KAK03_01975</name>
</gene>
<dbReference type="InterPro" id="IPR013762">
    <property type="entry name" value="Integrase-like_cat_sf"/>
</dbReference>
<feature type="domain" description="Tyr recombinase" evidence="6">
    <location>
        <begin position="44"/>
        <end position="210"/>
    </location>
</feature>
<keyword evidence="2" id="KW-0229">DNA integration</keyword>
<dbReference type="Proteomes" id="UP000676246">
    <property type="component" value="Unassembled WGS sequence"/>
</dbReference>